<gene>
    <name evidence="4" type="ORF">PMAYCL1PPCAC_28341</name>
</gene>
<sequence>WTTVQTSSCGEKLTWDMTRWPFEGVVKSPQFPKAVDPHSSCTWELNSTLGEEFSTMFHYQASFDYFDVPSSTEDCHDDFLKFTALDSTRSDDSRMYCNKHTPGVGNQLSILYRTPHVTLRTSSLAGGGFSMNFRLSCDKILEDREVLSTFFKPTSFPYNCTYRMEKSENTLIVIKFEYISENLRCIGAALERLTINNKPVLCDDRSQQPAIEFEDDVSISYQTLGMNESNYSLIVKRIEIPTCFHRKFVTTRHRAIDQEEKVDTNACLFQLSGDDIISLKFSYFWPDSPKPQKNTTYPVLVREHFRPCDPVPIQTSLFTSSLNLAHSKNSSILAHVS</sequence>
<comment type="caution">
    <text evidence="2">Lacks conserved residue(s) required for the propagation of feature annotation.</text>
</comment>
<dbReference type="InterPro" id="IPR035914">
    <property type="entry name" value="Sperma_CUB_dom_sf"/>
</dbReference>
<dbReference type="Pfam" id="PF00431">
    <property type="entry name" value="CUB"/>
    <property type="match status" value="1"/>
</dbReference>
<proteinExistence type="predicted"/>
<dbReference type="AlphaFoldDB" id="A0AAN5D7C5"/>
<dbReference type="InterPro" id="IPR000859">
    <property type="entry name" value="CUB_dom"/>
</dbReference>
<feature type="non-terminal residue" evidence="4">
    <location>
        <position position="337"/>
    </location>
</feature>
<dbReference type="Gene3D" id="2.60.120.290">
    <property type="entry name" value="Spermadhesin, CUB domain"/>
    <property type="match status" value="1"/>
</dbReference>
<dbReference type="EMBL" id="BTRK01000006">
    <property type="protein sequence ID" value="GMR58146.1"/>
    <property type="molecule type" value="Genomic_DNA"/>
</dbReference>
<dbReference type="CDD" id="cd00041">
    <property type="entry name" value="CUB"/>
    <property type="match status" value="1"/>
</dbReference>
<dbReference type="SMART" id="SM00042">
    <property type="entry name" value="CUB"/>
    <property type="match status" value="1"/>
</dbReference>
<keyword evidence="5" id="KW-1185">Reference proteome</keyword>
<evidence type="ECO:0000259" key="3">
    <source>
        <dbReference type="PROSITE" id="PS01180"/>
    </source>
</evidence>
<protein>
    <recommendedName>
        <fullName evidence="3">CUB domain-containing protein</fullName>
    </recommendedName>
</protein>
<evidence type="ECO:0000313" key="5">
    <source>
        <dbReference type="Proteomes" id="UP001328107"/>
    </source>
</evidence>
<evidence type="ECO:0000256" key="1">
    <source>
        <dbReference type="ARBA" id="ARBA00023157"/>
    </source>
</evidence>
<evidence type="ECO:0000256" key="2">
    <source>
        <dbReference type="PROSITE-ProRule" id="PRU00059"/>
    </source>
</evidence>
<organism evidence="4 5">
    <name type="scientific">Pristionchus mayeri</name>
    <dbReference type="NCBI Taxonomy" id="1317129"/>
    <lineage>
        <taxon>Eukaryota</taxon>
        <taxon>Metazoa</taxon>
        <taxon>Ecdysozoa</taxon>
        <taxon>Nematoda</taxon>
        <taxon>Chromadorea</taxon>
        <taxon>Rhabditida</taxon>
        <taxon>Rhabditina</taxon>
        <taxon>Diplogasteromorpha</taxon>
        <taxon>Diplogasteroidea</taxon>
        <taxon>Neodiplogasteridae</taxon>
        <taxon>Pristionchus</taxon>
    </lineage>
</organism>
<feature type="domain" description="CUB" evidence="3">
    <location>
        <begin position="9"/>
        <end position="136"/>
    </location>
</feature>
<dbReference type="Proteomes" id="UP001328107">
    <property type="component" value="Unassembled WGS sequence"/>
</dbReference>
<accession>A0AAN5D7C5</accession>
<dbReference type="PROSITE" id="PS01180">
    <property type="entry name" value="CUB"/>
    <property type="match status" value="1"/>
</dbReference>
<name>A0AAN5D7C5_9BILA</name>
<reference evidence="5" key="1">
    <citation type="submission" date="2022-10" db="EMBL/GenBank/DDBJ databases">
        <title>Genome assembly of Pristionchus species.</title>
        <authorList>
            <person name="Yoshida K."/>
            <person name="Sommer R.J."/>
        </authorList>
    </citation>
    <scope>NUCLEOTIDE SEQUENCE [LARGE SCALE GENOMIC DNA]</scope>
    <source>
        <strain evidence="5">RS5460</strain>
    </source>
</reference>
<keyword evidence="1" id="KW-1015">Disulfide bond</keyword>
<feature type="non-terminal residue" evidence="4">
    <location>
        <position position="1"/>
    </location>
</feature>
<evidence type="ECO:0000313" key="4">
    <source>
        <dbReference type="EMBL" id="GMR58146.1"/>
    </source>
</evidence>
<dbReference type="SUPFAM" id="SSF49854">
    <property type="entry name" value="Spermadhesin, CUB domain"/>
    <property type="match status" value="1"/>
</dbReference>
<comment type="caution">
    <text evidence="4">The sequence shown here is derived from an EMBL/GenBank/DDBJ whole genome shotgun (WGS) entry which is preliminary data.</text>
</comment>